<accession>E8N2D9</accession>
<keyword evidence="3 6" id="KW-0812">Transmembrane</keyword>
<dbReference type="Pfam" id="PF02653">
    <property type="entry name" value="BPD_transp_2"/>
    <property type="match status" value="1"/>
</dbReference>
<evidence type="ECO:0000313" key="7">
    <source>
        <dbReference type="EMBL" id="BAJ62745.1"/>
    </source>
</evidence>
<feature type="transmembrane region" description="Helical" evidence="6">
    <location>
        <begin position="219"/>
        <end position="242"/>
    </location>
</feature>
<feature type="transmembrane region" description="Helical" evidence="6">
    <location>
        <begin position="166"/>
        <end position="188"/>
    </location>
</feature>
<dbReference type="PANTHER" id="PTHR32196">
    <property type="entry name" value="ABC TRANSPORTER PERMEASE PROTEIN YPHD-RELATED-RELATED"/>
    <property type="match status" value="1"/>
</dbReference>
<dbReference type="OrthoDB" id="9797838at2"/>
<evidence type="ECO:0000313" key="8">
    <source>
        <dbReference type="Proteomes" id="UP000008922"/>
    </source>
</evidence>
<evidence type="ECO:0000256" key="5">
    <source>
        <dbReference type="ARBA" id="ARBA00023136"/>
    </source>
</evidence>
<feature type="transmembrane region" description="Helical" evidence="6">
    <location>
        <begin position="273"/>
        <end position="292"/>
    </location>
</feature>
<proteinExistence type="predicted"/>
<feature type="transmembrane region" description="Helical" evidence="6">
    <location>
        <begin position="21"/>
        <end position="41"/>
    </location>
</feature>
<name>E8N2D9_ANATU</name>
<feature type="transmembrane region" description="Helical" evidence="6">
    <location>
        <begin position="47"/>
        <end position="68"/>
    </location>
</feature>
<protein>
    <submittedName>
        <fullName evidence="7">ABC transporter permease protein</fullName>
    </submittedName>
</protein>
<organism evidence="7 8">
    <name type="scientific">Anaerolinea thermophila (strain DSM 14523 / JCM 11388 / NBRC 100420 / UNI-1)</name>
    <dbReference type="NCBI Taxonomy" id="926569"/>
    <lineage>
        <taxon>Bacteria</taxon>
        <taxon>Bacillati</taxon>
        <taxon>Chloroflexota</taxon>
        <taxon>Anaerolineae</taxon>
        <taxon>Anaerolineales</taxon>
        <taxon>Anaerolineaceae</taxon>
        <taxon>Anaerolinea</taxon>
    </lineage>
</organism>
<dbReference type="Proteomes" id="UP000008922">
    <property type="component" value="Chromosome"/>
</dbReference>
<feature type="transmembrane region" description="Helical" evidence="6">
    <location>
        <begin position="99"/>
        <end position="122"/>
    </location>
</feature>
<dbReference type="InParanoid" id="E8N2D9"/>
<dbReference type="HOGENOM" id="CLU_028880_4_1_0"/>
<dbReference type="CDD" id="cd06579">
    <property type="entry name" value="TM_PBP1_transp_AraH_like"/>
    <property type="match status" value="1"/>
</dbReference>
<dbReference type="GO" id="GO:0022857">
    <property type="term" value="F:transmembrane transporter activity"/>
    <property type="evidence" value="ECO:0007669"/>
    <property type="project" value="InterPro"/>
</dbReference>
<keyword evidence="8" id="KW-1185">Reference proteome</keyword>
<evidence type="ECO:0000256" key="3">
    <source>
        <dbReference type="ARBA" id="ARBA00022692"/>
    </source>
</evidence>
<feature type="transmembrane region" description="Helical" evidence="6">
    <location>
        <begin position="129"/>
        <end position="146"/>
    </location>
</feature>
<evidence type="ECO:0000256" key="2">
    <source>
        <dbReference type="ARBA" id="ARBA00022475"/>
    </source>
</evidence>
<keyword evidence="4 6" id="KW-1133">Transmembrane helix</keyword>
<dbReference type="GO" id="GO:0005886">
    <property type="term" value="C:plasma membrane"/>
    <property type="evidence" value="ECO:0007669"/>
    <property type="project" value="UniProtKB-SubCell"/>
</dbReference>
<dbReference type="eggNOG" id="COG1172">
    <property type="taxonomic scope" value="Bacteria"/>
</dbReference>
<keyword evidence="2" id="KW-1003">Cell membrane</keyword>
<dbReference type="AlphaFoldDB" id="E8N2D9"/>
<evidence type="ECO:0000256" key="1">
    <source>
        <dbReference type="ARBA" id="ARBA00004651"/>
    </source>
</evidence>
<dbReference type="InterPro" id="IPR001851">
    <property type="entry name" value="ABC_transp_permease"/>
</dbReference>
<dbReference type="EMBL" id="AP012029">
    <property type="protein sequence ID" value="BAJ62745.1"/>
    <property type="molecule type" value="Genomic_DNA"/>
</dbReference>
<dbReference type="RefSeq" id="WP_013559139.1">
    <property type="nucleotide sequence ID" value="NC_014960.1"/>
</dbReference>
<gene>
    <name evidence="7" type="ordered locus">ANT_07110</name>
</gene>
<comment type="subcellular location">
    <subcellularLocation>
        <location evidence="1">Cell membrane</location>
        <topology evidence="1">Multi-pass membrane protein</topology>
    </subcellularLocation>
</comment>
<evidence type="ECO:0000256" key="4">
    <source>
        <dbReference type="ARBA" id="ARBA00022989"/>
    </source>
</evidence>
<dbReference type="STRING" id="926569.ANT_07110"/>
<reference evidence="7 8" key="1">
    <citation type="submission" date="2010-12" db="EMBL/GenBank/DDBJ databases">
        <title>Whole genome sequence of Anaerolinea thermophila UNI-1.</title>
        <authorList>
            <person name="Narita-Yamada S."/>
            <person name="Kishi E."/>
            <person name="Watanabe Y."/>
            <person name="Takasaki K."/>
            <person name="Ankai A."/>
            <person name="Oguchi A."/>
            <person name="Fukui S."/>
            <person name="Takahashi M."/>
            <person name="Yashiro I."/>
            <person name="Hosoyama A."/>
            <person name="Sekiguchi Y."/>
            <person name="Hanada S."/>
            <person name="Fujita N."/>
        </authorList>
    </citation>
    <scope>NUCLEOTIDE SEQUENCE [LARGE SCALE GENOMIC DNA]</scope>
    <source>
        <strain evidence="8">DSM 14523 / JCM 11388 / NBRC 100420 / UNI-1</strain>
    </source>
</reference>
<sequence length="332" mass="35614">MKKQFSLSRWIDEFGFVTRKYAPLMILISLVIFFSITTPNFMTAKNLVIIIRQVSFAAISAVGMMFVMIGGAIDLSLGSQIVLTNIVLSILMVDYKVPMALAIPLILVLGTLLGTINGFLAVKLKIHPLIITLGTASIYKGIGYILAHSRNIMGFPDAFRWFGQGFIGPIPVPIVVMIIVALIGSFILTRTYFGRYIFALGGNEEAARLAGVNVDAMKVILFAICGFITSITSVLLLSRVFAGQTSTGQGLEFDCLTAALLGGVSFKGGEGTIFGLITGILIIGVLNNAMQLASFPDFSQNVVKGAVLLIAVGFDVYQKNRKAKETVAKVAA</sequence>
<evidence type="ECO:0000256" key="6">
    <source>
        <dbReference type="SAM" id="Phobius"/>
    </source>
</evidence>
<dbReference type="KEGG" id="atm:ANT_07110"/>
<feature type="transmembrane region" description="Helical" evidence="6">
    <location>
        <begin position="75"/>
        <end position="93"/>
    </location>
</feature>
<keyword evidence="5 6" id="KW-0472">Membrane</keyword>